<dbReference type="Pfam" id="PF13362">
    <property type="entry name" value="Toprim_3"/>
    <property type="match status" value="1"/>
</dbReference>
<dbReference type="EMBL" id="FNYO01000108">
    <property type="protein sequence ID" value="SEJ44561.1"/>
    <property type="molecule type" value="Genomic_DNA"/>
</dbReference>
<feature type="domain" description="Toprim" evidence="1">
    <location>
        <begin position="9"/>
        <end position="105"/>
    </location>
</feature>
<dbReference type="InterPro" id="IPR006171">
    <property type="entry name" value="TOPRIM_dom"/>
</dbReference>
<dbReference type="RefSeq" id="WP_217648037.1">
    <property type="nucleotide sequence ID" value="NZ_FNYO01000108.1"/>
</dbReference>
<protein>
    <submittedName>
        <fullName evidence="2">Toprim domain-containing protein</fullName>
    </submittedName>
</protein>
<dbReference type="InterPro" id="IPR034154">
    <property type="entry name" value="TOPRIM_DnaG/twinkle"/>
</dbReference>
<feature type="non-terminal residue" evidence="2">
    <location>
        <position position="1"/>
    </location>
</feature>
<sequence length="119" mass="13129">SQPGEIVDVCEGLETALAVETATGLPVWPLVNAYLLEHFMPPPAVAAVRIWADKDRREGGQKAALALKKRLWEMGIKAQILLPWLPIPDGAKGVDWNDVLLERGPFGFSKQAEVYRAVR</sequence>
<proteinExistence type="predicted"/>
<evidence type="ECO:0000313" key="2">
    <source>
        <dbReference type="EMBL" id="SEJ44561.1"/>
    </source>
</evidence>
<evidence type="ECO:0000313" key="3">
    <source>
        <dbReference type="Proteomes" id="UP000199005"/>
    </source>
</evidence>
<accession>A0A1H6YTF5</accession>
<gene>
    <name evidence="2" type="ORF">SAMN04244579_04409</name>
</gene>
<name>A0A1H6YTF5_9GAMM</name>
<dbReference type="CDD" id="cd01029">
    <property type="entry name" value="TOPRIM_primases"/>
    <property type="match status" value="1"/>
</dbReference>
<evidence type="ECO:0000259" key="1">
    <source>
        <dbReference type="Pfam" id="PF13362"/>
    </source>
</evidence>
<dbReference type="AlphaFoldDB" id="A0A1H6YTF5"/>
<dbReference type="Proteomes" id="UP000199005">
    <property type="component" value="Unassembled WGS sequence"/>
</dbReference>
<reference evidence="2 3" key="1">
    <citation type="submission" date="2016-10" db="EMBL/GenBank/DDBJ databases">
        <authorList>
            <person name="de Groot N.N."/>
        </authorList>
    </citation>
    <scope>NUCLEOTIDE SEQUENCE [LARGE SCALE GENOMIC DNA]</scope>
    <source>
        <strain evidence="2 3">DSM 1041</strain>
    </source>
</reference>
<organism evidence="2 3">
    <name type="scientific">Azotobacter beijerinckii</name>
    <dbReference type="NCBI Taxonomy" id="170623"/>
    <lineage>
        <taxon>Bacteria</taxon>
        <taxon>Pseudomonadati</taxon>
        <taxon>Pseudomonadota</taxon>
        <taxon>Gammaproteobacteria</taxon>
        <taxon>Pseudomonadales</taxon>
        <taxon>Pseudomonadaceae</taxon>
        <taxon>Azotobacter</taxon>
    </lineage>
</organism>